<dbReference type="PANTHER" id="PTHR30071">
    <property type="entry name" value="HEME EXPORTER PROTEIN C"/>
    <property type="match status" value="1"/>
</dbReference>
<keyword evidence="4" id="KW-0201">Cytochrome c-type biogenesis</keyword>
<keyword evidence="6 7" id="KW-0472">Membrane</keyword>
<protein>
    <submittedName>
        <fullName evidence="9">Cytochrome c-type biogenesis protein CcmC, putative heme lyase for CcmE</fullName>
    </submittedName>
</protein>
<evidence type="ECO:0000256" key="5">
    <source>
        <dbReference type="ARBA" id="ARBA00022989"/>
    </source>
</evidence>
<evidence type="ECO:0000256" key="6">
    <source>
        <dbReference type="ARBA" id="ARBA00023136"/>
    </source>
</evidence>
<feature type="transmembrane region" description="Helical" evidence="7">
    <location>
        <begin position="162"/>
        <end position="179"/>
    </location>
</feature>
<evidence type="ECO:0000256" key="3">
    <source>
        <dbReference type="ARBA" id="ARBA00022692"/>
    </source>
</evidence>
<keyword evidence="9" id="KW-0456">Lyase</keyword>
<sequence>MSINWFKYSSPATFYPLAGKLIPWFAWLATILIVGGLYWGFFQTPDVLSDQKEYYRIIYIHVGAAWMSMWLYVVLVGWALAGLVLNARLSYMMAAAIAPTGAIATFLAIWTGAFWGKTSWGTWWDWDPRMTSELILLFLYVGYMALQSAIDDPRRADRASALLALVGLVCVPVIFWSVNCPDPNQCAALHQTSKPGGGNMDPDILSAMLVVALGFWMYSFAIILMRVRNIILERERQTTWVTELMEAKR</sequence>
<keyword evidence="5 7" id="KW-1133">Transmembrane helix</keyword>
<dbReference type="AlphaFoldDB" id="A0A3B1B517"/>
<comment type="similarity">
    <text evidence="2">Belongs to the CcmC/CycZ/HelC family.</text>
</comment>
<feature type="transmembrane region" description="Helical" evidence="7">
    <location>
        <begin position="54"/>
        <end position="81"/>
    </location>
</feature>
<dbReference type="InterPro" id="IPR045062">
    <property type="entry name" value="Cyt_c_biogenesis_CcsA/CcmC"/>
</dbReference>
<dbReference type="Pfam" id="PF01578">
    <property type="entry name" value="Cytochrom_C_asm"/>
    <property type="match status" value="1"/>
</dbReference>
<dbReference type="GO" id="GO:0017004">
    <property type="term" value="P:cytochrome complex assembly"/>
    <property type="evidence" value="ECO:0007669"/>
    <property type="project" value="UniProtKB-KW"/>
</dbReference>
<accession>A0A3B1B517</accession>
<evidence type="ECO:0000256" key="7">
    <source>
        <dbReference type="SAM" id="Phobius"/>
    </source>
</evidence>
<reference evidence="9" key="1">
    <citation type="submission" date="2018-06" db="EMBL/GenBank/DDBJ databases">
        <authorList>
            <person name="Zhirakovskaya E."/>
        </authorList>
    </citation>
    <scope>NUCLEOTIDE SEQUENCE</scope>
</reference>
<comment type="subcellular location">
    <subcellularLocation>
        <location evidence="1">Membrane</location>
        <topology evidence="1">Multi-pass membrane protein</topology>
    </subcellularLocation>
</comment>
<name>A0A3B1B517_9ZZZZ</name>
<evidence type="ECO:0000256" key="2">
    <source>
        <dbReference type="ARBA" id="ARBA00005840"/>
    </source>
</evidence>
<dbReference type="GO" id="GO:0020037">
    <property type="term" value="F:heme binding"/>
    <property type="evidence" value="ECO:0007669"/>
    <property type="project" value="InterPro"/>
</dbReference>
<dbReference type="GO" id="GO:0016829">
    <property type="term" value="F:lyase activity"/>
    <property type="evidence" value="ECO:0007669"/>
    <property type="project" value="UniProtKB-KW"/>
</dbReference>
<feature type="transmembrane region" description="Helical" evidence="7">
    <location>
        <begin position="204"/>
        <end position="227"/>
    </location>
</feature>
<evidence type="ECO:0000256" key="1">
    <source>
        <dbReference type="ARBA" id="ARBA00004141"/>
    </source>
</evidence>
<feature type="transmembrane region" description="Helical" evidence="7">
    <location>
        <begin position="93"/>
        <end position="114"/>
    </location>
</feature>
<organism evidence="9">
    <name type="scientific">hydrothermal vent metagenome</name>
    <dbReference type="NCBI Taxonomy" id="652676"/>
    <lineage>
        <taxon>unclassified sequences</taxon>
        <taxon>metagenomes</taxon>
        <taxon>ecological metagenomes</taxon>
    </lineage>
</organism>
<feature type="domain" description="Cytochrome c assembly protein" evidence="8">
    <location>
        <begin position="8"/>
        <end position="179"/>
    </location>
</feature>
<gene>
    <name evidence="9" type="ORF">MNBD_GAMMA26-2008</name>
</gene>
<evidence type="ECO:0000256" key="4">
    <source>
        <dbReference type="ARBA" id="ARBA00022748"/>
    </source>
</evidence>
<proteinExistence type="inferred from homology"/>
<feature type="transmembrane region" description="Helical" evidence="7">
    <location>
        <begin position="21"/>
        <end position="42"/>
    </location>
</feature>
<dbReference type="InterPro" id="IPR002541">
    <property type="entry name" value="Cyt_c_assembly"/>
</dbReference>
<evidence type="ECO:0000313" key="9">
    <source>
        <dbReference type="EMBL" id="VAX06993.1"/>
    </source>
</evidence>
<dbReference type="PRINTS" id="PR01386">
    <property type="entry name" value="CCMCBIOGNSIS"/>
</dbReference>
<dbReference type="PANTHER" id="PTHR30071:SF1">
    <property type="entry name" value="CYTOCHROME B_B6 PROTEIN-RELATED"/>
    <property type="match status" value="1"/>
</dbReference>
<evidence type="ECO:0000259" key="8">
    <source>
        <dbReference type="Pfam" id="PF01578"/>
    </source>
</evidence>
<dbReference type="InterPro" id="IPR003557">
    <property type="entry name" value="Cyt_c_biogenesis_CcmC"/>
</dbReference>
<dbReference type="EMBL" id="UOFX01000020">
    <property type="protein sequence ID" value="VAX06993.1"/>
    <property type="molecule type" value="Genomic_DNA"/>
</dbReference>
<feature type="transmembrane region" description="Helical" evidence="7">
    <location>
        <begin position="134"/>
        <end position="150"/>
    </location>
</feature>
<dbReference type="GO" id="GO:0005886">
    <property type="term" value="C:plasma membrane"/>
    <property type="evidence" value="ECO:0007669"/>
    <property type="project" value="TreeGrafter"/>
</dbReference>
<dbReference type="GO" id="GO:0015232">
    <property type="term" value="F:heme transmembrane transporter activity"/>
    <property type="evidence" value="ECO:0007669"/>
    <property type="project" value="InterPro"/>
</dbReference>
<keyword evidence="3 7" id="KW-0812">Transmembrane</keyword>